<dbReference type="GO" id="GO:0005737">
    <property type="term" value="C:cytoplasm"/>
    <property type="evidence" value="ECO:0007669"/>
    <property type="project" value="TreeGrafter"/>
</dbReference>
<evidence type="ECO:0000256" key="6">
    <source>
        <dbReference type="ARBA" id="ARBA00022777"/>
    </source>
</evidence>
<keyword evidence="12" id="KW-1185">Reference proteome</keyword>
<dbReference type="OrthoDB" id="275177at2759"/>
<comment type="pathway">
    <text evidence="1 9">Carbohydrate acid metabolism; D-gluconate degradation.</text>
</comment>
<dbReference type="Gene3D" id="3.40.50.300">
    <property type="entry name" value="P-loop containing nucleotide triphosphate hydrolases"/>
    <property type="match status" value="1"/>
</dbReference>
<protein>
    <recommendedName>
        <fullName evidence="3 9">Gluconokinase</fullName>
        <ecNumber evidence="3 9">2.7.1.12</ecNumber>
    </recommendedName>
</protein>
<dbReference type="GO" id="GO:0005524">
    <property type="term" value="F:ATP binding"/>
    <property type="evidence" value="ECO:0007669"/>
    <property type="project" value="UniProtKB-KW"/>
</dbReference>
<keyword evidence="5 9" id="KW-0547">Nucleotide-binding</keyword>
<comment type="similarity">
    <text evidence="2 9">Belongs to the gluconokinase GntK/GntV family.</text>
</comment>
<evidence type="ECO:0000256" key="8">
    <source>
        <dbReference type="ARBA" id="ARBA00048090"/>
    </source>
</evidence>
<dbReference type="CDD" id="cd02021">
    <property type="entry name" value="GntK"/>
    <property type="match status" value="1"/>
</dbReference>
<proteinExistence type="inferred from homology"/>
<dbReference type="InterPro" id="IPR027417">
    <property type="entry name" value="P-loop_NTPase"/>
</dbReference>
<accession>A0A6A6FMB5</accession>
<keyword evidence="7 9" id="KW-0067">ATP-binding</keyword>
<dbReference type="EC" id="2.7.1.12" evidence="3 9"/>
<evidence type="ECO:0000256" key="1">
    <source>
        <dbReference type="ARBA" id="ARBA00004875"/>
    </source>
</evidence>
<dbReference type="SUPFAM" id="SSF52540">
    <property type="entry name" value="P-loop containing nucleoside triphosphate hydrolases"/>
    <property type="match status" value="1"/>
</dbReference>
<evidence type="ECO:0000256" key="2">
    <source>
        <dbReference type="ARBA" id="ARBA00008420"/>
    </source>
</evidence>
<gene>
    <name evidence="11" type="ORF">CERZMDRAFT_94963</name>
</gene>
<feature type="region of interest" description="Disordered" evidence="10">
    <location>
        <begin position="1"/>
        <end position="28"/>
    </location>
</feature>
<evidence type="ECO:0000256" key="4">
    <source>
        <dbReference type="ARBA" id="ARBA00022679"/>
    </source>
</evidence>
<evidence type="ECO:0000256" key="3">
    <source>
        <dbReference type="ARBA" id="ARBA00012054"/>
    </source>
</evidence>
<dbReference type="InterPro" id="IPR006001">
    <property type="entry name" value="Therm_gnt_kin"/>
</dbReference>
<keyword evidence="4 9" id="KW-0808">Transferase</keyword>
<organism evidence="11 12">
    <name type="scientific">Cercospora zeae-maydis SCOH1-5</name>
    <dbReference type="NCBI Taxonomy" id="717836"/>
    <lineage>
        <taxon>Eukaryota</taxon>
        <taxon>Fungi</taxon>
        <taxon>Dikarya</taxon>
        <taxon>Ascomycota</taxon>
        <taxon>Pezizomycotina</taxon>
        <taxon>Dothideomycetes</taxon>
        <taxon>Dothideomycetidae</taxon>
        <taxon>Mycosphaerellales</taxon>
        <taxon>Mycosphaerellaceae</taxon>
        <taxon>Cercospora</taxon>
    </lineage>
</organism>
<dbReference type="UniPathway" id="UPA00792"/>
<dbReference type="GO" id="GO:0046316">
    <property type="term" value="F:gluconokinase activity"/>
    <property type="evidence" value="ECO:0007669"/>
    <property type="project" value="UniProtKB-EC"/>
</dbReference>
<evidence type="ECO:0000313" key="11">
    <source>
        <dbReference type="EMBL" id="KAF2214569.1"/>
    </source>
</evidence>
<comment type="catalytic activity">
    <reaction evidence="8 9">
        <text>D-gluconate + ATP = 6-phospho-D-gluconate + ADP + H(+)</text>
        <dbReference type="Rhea" id="RHEA:19433"/>
        <dbReference type="ChEBI" id="CHEBI:15378"/>
        <dbReference type="ChEBI" id="CHEBI:18391"/>
        <dbReference type="ChEBI" id="CHEBI:30616"/>
        <dbReference type="ChEBI" id="CHEBI:58759"/>
        <dbReference type="ChEBI" id="CHEBI:456216"/>
        <dbReference type="EC" id="2.7.1.12"/>
    </reaction>
</comment>
<reference evidence="11" key="1">
    <citation type="journal article" date="2020" name="Stud. Mycol.">
        <title>101 Dothideomycetes genomes: a test case for predicting lifestyles and emergence of pathogens.</title>
        <authorList>
            <person name="Haridas S."/>
            <person name="Albert R."/>
            <person name="Binder M."/>
            <person name="Bloem J."/>
            <person name="Labutti K."/>
            <person name="Salamov A."/>
            <person name="Andreopoulos B."/>
            <person name="Baker S."/>
            <person name="Barry K."/>
            <person name="Bills G."/>
            <person name="Bluhm B."/>
            <person name="Cannon C."/>
            <person name="Castanera R."/>
            <person name="Culley D."/>
            <person name="Daum C."/>
            <person name="Ezra D."/>
            <person name="Gonzalez J."/>
            <person name="Henrissat B."/>
            <person name="Kuo A."/>
            <person name="Liang C."/>
            <person name="Lipzen A."/>
            <person name="Lutzoni F."/>
            <person name="Magnuson J."/>
            <person name="Mondo S."/>
            <person name="Nolan M."/>
            <person name="Ohm R."/>
            <person name="Pangilinan J."/>
            <person name="Park H.-J."/>
            <person name="Ramirez L."/>
            <person name="Alfaro M."/>
            <person name="Sun H."/>
            <person name="Tritt A."/>
            <person name="Yoshinaga Y."/>
            <person name="Zwiers L.-H."/>
            <person name="Turgeon B."/>
            <person name="Goodwin S."/>
            <person name="Spatafora J."/>
            <person name="Crous P."/>
            <person name="Grigoriev I."/>
        </authorList>
    </citation>
    <scope>NUCLEOTIDE SEQUENCE</scope>
    <source>
        <strain evidence="11">SCOH1-5</strain>
    </source>
</reference>
<evidence type="ECO:0000313" key="12">
    <source>
        <dbReference type="Proteomes" id="UP000799539"/>
    </source>
</evidence>
<sequence>MSTPAIIHSAERQPKFPPTPPSEPATELANIMSPDSASACAHTNARSSWHPQHKHIWVITGPAGCGKTSVAEYLHSTFSLPYLEGDTFHTPENVHKMAAGQPLTDADRWDWLVLLREESIKALQTSSSDGVIVTCSALKRKYRDVIRIAAYHHPEIQVHFVFLRASEALLMDRVRARQNHYMKDYMVHSQFESLETPTEDETDVLAVDASGTSKEVQHLALTVVEQEMTRDSSS</sequence>
<dbReference type="PANTHER" id="PTHR43442:SF3">
    <property type="entry name" value="GLUCONOKINASE-RELATED"/>
    <property type="match status" value="1"/>
</dbReference>
<dbReference type="Proteomes" id="UP000799539">
    <property type="component" value="Unassembled WGS sequence"/>
</dbReference>
<dbReference type="FunFam" id="3.40.50.300:FF:001607">
    <property type="entry name" value="Gluconokinase"/>
    <property type="match status" value="1"/>
</dbReference>
<dbReference type="PANTHER" id="PTHR43442">
    <property type="entry name" value="GLUCONOKINASE-RELATED"/>
    <property type="match status" value="1"/>
</dbReference>
<evidence type="ECO:0000256" key="10">
    <source>
        <dbReference type="SAM" id="MobiDB-lite"/>
    </source>
</evidence>
<dbReference type="AlphaFoldDB" id="A0A6A6FMB5"/>
<dbReference type="EMBL" id="ML992667">
    <property type="protein sequence ID" value="KAF2214569.1"/>
    <property type="molecule type" value="Genomic_DNA"/>
</dbReference>
<evidence type="ECO:0000256" key="5">
    <source>
        <dbReference type="ARBA" id="ARBA00022741"/>
    </source>
</evidence>
<evidence type="ECO:0000256" key="7">
    <source>
        <dbReference type="ARBA" id="ARBA00022840"/>
    </source>
</evidence>
<evidence type="ECO:0000256" key="9">
    <source>
        <dbReference type="RuleBase" id="RU363066"/>
    </source>
</evidence>
<keyword evidence="6 9" id="KW-0418">Kinase</keyword>
<dbReference type="Pfam" id="PF13671">
    <property type="entry name" value="AAA_33"/>
    <property type="match status" value="1"/>
</dbReference>
<dbReference type="GO" id="GO:0005975">
    <property type="term" value="P:carbohydrate metabolic process"/>
    <property type="evidence" value="ECO:0007669"/>
    <property type="project" value="InterPro"/>
</dbReference>
<name>A0A6A6FMB5_9PEZI</name>
<dbReference type="NCBIfam" id="TIGR01313">
    <property type="entry name" value="therm_gnt_kin"/>
    <property type="match status" value="1"/>
</dbReference>